<dbReference type="Proteomes" id="UP000584374">
    <property type="component" value="Unassembled WGS sequence"/>
</dbReference>
<dbReference type="SUPFAM" id="SSF69118">
    <property type="entry name" value="AhpD-like"/>
    <property type="match status" value="1"/>
</dbReference>
<dbReference type="Gene3D" id="1.20.1290.10">
    <property type="entry name" value="AhpD-like"/>
    <property type="match status" value="1"/>
</dbReference>
<dbReference type="InterPro" id="IPR029032">
    <property type="entry name" value="AhpD-like"/>
</dbReference>
<reference evidence="2 3" key="1">
    <citation type="submission" date="2020-08" db="EMBL/GenBank/DDBJ databases">
        <title>Sequencing the genomes of 1000 actinobacteria strains.</title>
        <authorList>
            <person name="Klenk H.-P."/>
        </authorList>
    </citation>
    <scope>NUCLEOTIDE SEQUENCE [LARGE SCALE GENOMIC DNA]</scope>
    <source>
        <strain evidence="2 3">DSM 45584</strain>
    </source>
</reference>
<dbReference type="InterPro" id="IPR003779">
    <property type="entry name" value="CMD-like"/>
</dbReference>
<evidence type="ECO:0000259" key="1">
    <source>
        <dbReference type="Pfam" id="PF02627"/>
    </source>
</evidence>
<dbReference type="RefSeq" id="WP_184727228.1">
    <property type="nucleotide sequence ID" value="NZ_JACHIW010000001.1"/>
</dbReference>
<comment type="caution">
    <text evidence="2">The sequence shown here is derived from an EMBL/GenBank/DDBJ whole genome shotgun (WGS) entry which is preliminary data.</text>
</comment>
<evidence type="ECO:0000313" key="3">
    <source>
        <dbReference type="Proteomes" id="UP000584374"/>
    </source>
</evidence>
<name>A0A840QFV3_9PSEU</name>
<keyword evidence="2" id="KW-0560">Oxidoreductase</keyword>
<keyword evidence="2" id="KW-0575">Peroxidase</keyword>
<dbReference type="AlphaFoldDB" id="A0A840QFV3"/>
<dbReference type="PANTHER" id="PTHR33930:SF2">
    <property type="entry name" value="BLR3452 PROTEIN"/>
    <property type="match status" value="1"/>
</dbReference>
<feature type="domain" description="Carboxymuconolactone decarboxylase-like" evidence="1">
    <location>
        <begin position="24"/>
        <end position="104"/>
    </location>
</feature>
<organism evidence="2 3">
    <name type="scientific">Saccharopolyspora phatthalungensis</name>
    <dbReference type="NCBI Taxonomy" id="664693"/>
    <lineage>
        <taxon>Bacteria</taxon>
        <taxon>Bacillati</taxon>
        <taxon>Actinomycetota</taxon>
        <taxon>Actinomycetes</taxon>
        <taxon>Pseudonocardiales</taxon>
        <taxon>Pseudonocardiaceae</taxon>
        <taxon>Saccharopolyspora</taxon>
    </lineage>
</organism>
<dbReference type="EMBL" id="JACHIW010000001">
    <property type="protein sequence ID" value="MBB5156003.1"/>
    <property type="molecule type" value="Genomic_DNA"/>
</dbReference>
<evidence type="ECO:0000313" key="2">
    <source>
        <dbReference type="EMBL" id="MBB5156003.1"/>
    </source>
</evidence>
<sequence>MASYGSAVRDELRVPTRELRQAIPGVYDGYKQLHDAALAPGVVDAKTKELIALAIAVSKECDGCIAAHAHAAVQRGATPAEAAEVIGVAFLMNGGPGTVYGARAYAAVIEFHTARAQ</sequence>
<protein>
    <submittedName>
        <fullName evidence="2">AhpD family alkylhydroperoxidase</fullName>
    </submittedName>
</protein>
<keyword evidence="3" id="KW-1185">Reference proteome</keyword>
<dbReference type="Pfam" id="PF02627">
    <property type="entry name" value="CMD"/>
    <property type="match status" value="1"/>
</dbReference>
<proteinExistence type="predicted"/>
<dbReference type="NCBIfam" id="TIGR00778">
    <property type="entry name" value="ahpD_dom"/>
    <property type="match status" value="1"/>
</dbReference>
<dbReference type="GO" id="GO:0051920">
    <property type="term" value="F:peroxiredoxin activity"/>
    <property type="evidence" value="ECO:0007669"/>
    <property type="project" value="InterPro"/>
</dbReference>
<accession>A0A840QFV3</accession>
<dbReference type="InterPro" id="IPR004675">
    <property type="entry name" value="AhpD_core"/>
</dbReference>
<dbReference type="PANTHER" id="PTHR33930">
    <property type="entry name" value="ALKYL HYDROPEROXIDE REDUCTASE AHPD"/>
    <property type="match status" value="1"/>
</dbReference>
<gene>
    <name evidence="2" type="ORF">BJ970_003537</name>
</gene>